<accession>A0A076G7Y9</accession>
<proteinExistence type="predicted"/>
<reference evidence="2" key="1">
    <citation type="journal article" date="2015" name="PLoS ONE">
        <title>Life-style and genome structure of marine pseudoalteromonas siphovirus b8b isolated from the northwestern mediterranean sea.</title>
        <authorList>
            <person name="Lara E."/>
            <person name="Holmfeldt K."/>
            <person name="Solonenko N."/>
            <person name="Sa E.L."/>
            <person name="Ignacio-Espinoza J.C."/>
            <person name="Cornejo-Castillo F.M."/>
            <person name="Verberkmoes N.C."/>
            <person name="Vaque D."/>
            <person name="Sullivan M.B."/>
            <person name="Acinas S.G."/>
        </authorList>
    </citation>
    <scope>NUCLEOTIDE SEQUENCE [LARGE SCALE GENOMIC DNA]</scope>
</reference>
<protein>
    <submittedName>
        <fullName evidence="2">Peptidase U35</fullName>
    </submittedName>
</protein>
<dbReference type="Pfam" id="PF25209">
    <property type="entry name" value="Phage_capsid_4"/>
    <property type="match status" value="1"/>
</dbReference>
<dbReference type="NCBIfam" id="NF045541">
    <property type="entry name" value="scaf_prot_MCP2"/>
    <property type="match status" value="1"/>
</dbReference>
<feature type="compositionally biased region" description="Low complexity" evidence="1">
    <location>
        <begin position="229"/>
        <end position="251"/>
    </location>
</feature>
<sequence>MKNHTGLLTMKKKIVLPSMHTRAVIVPDSLQEDTRSVDVVFTTGERGLRVTDFGEQYYEELEVSEQAIRTDRLDNGLSVIGDHRVYAGIDNVFGITGEYTIAGGEIRGRVGFADDEDSDKKYRKVVNGVLRHVSLGYQIFRMMYMGDAEDGLPIYRAVDWMPTELSFVPVPFETTNGVRSAEQPLHNCEIEDKEESTMWNKKHRMLNGNPEEHGGNAPAGDPSAGTQEPAPQQRAQAPAPAAPQAPAATPAPTIDVNAVRGAITQFTTAAEQAGADIATATRAFAEGKDINDFRAELLAGLASRANTNAPNVPMTGQRTDQVDAKREDLASAMSARITGDYSKLGDTARGFAQMPMMETMRHYMVANGERNVLGDSSLNFAKRALHSTSDLPLILENVMNKELLAAYAAELKTFETIARRTTVNDFREKNTYKLGDAPSLLPLGEHGEYQYGTFSESKESYRISTYARKLGFTRQMLINDDLSALQRFPQLFGGAAVRLENDIVWGLILNYDFITGKAANHRLSDNQPLFASSHNNLLEAGSALDLDTLSNVRKLGRDQKTLDGHILNVQYNTLAVGTDLETQAQRLLAGQYTPDNVNDVNIFRNAMSLIIEPRISQVTGGATAQYYFSQQLQAIEYAYLAGNEGLYTETVESTDVDGTTILARHDFGAGFEDYRGAAKATGAA</sequence>
<evidence type="ECO:0000256" key="1">
    <source>
        <dbReference type="SAM" id="MobiDB-lite"/>
    </source>
</evidence>
<dbReference type="EMBL" id="KM000061">
    <property type="protein sequence ID" value="AII30180.1"/>
    <property type="molecule type" value="Genomic_DNA"/>
</dbReference>
<organism evidence="2">
    <name type="scientific">Pseudoalteromonas phage B8b</name>
    <dbReference type="NCBI Taxonomy" id="1506997"/>
    <lineage>
        <taxon>Viruses</taxon>
        <taxon>Duplodnaviria</taxon>
        <taxon>Heunggongvirae</taxon>
        <taxon>Uroviricota</taxon>
        <taxon>Caudoviricetes</taxon>
    </lineage>
</organism>
<evidence type="ECO:0000313" key="2">
    <source>
        <dbReference type="EMBL" id="AII30180.1"/>
    </source>
</evidence>
<name>A0A076G7Y9_9CAUD</name>
<feature type="region of interest" description="Disordered" evidence="1">
    <location>
        <begin position="204"/>
        <end position="251"/>
    </location>
</feature>